<comment type="caution">
    <text evidence="2">The sequence shown here is derived from an EMBL/GenBank/DDBJ whole genome shotgun (WGS) entry which is preliminary data.</text>
</comment>
<name>A0A3D9KJI8_9BACL</name>
<sequence length="109" mass="13333">YKNRWLIELFFKWVKQHLKMVKLCSFEQEAVWNHVFLSLIAYAVSLLVKLRLQTPKSQWEVLKLLRSYFYHSWQQFLAALNRVPSRKSRGRQKTDRVKLVEENQRVILR</sequence>
<dbReference type="OrthoDB" id="368860at2"/>
<dbReference type="RefSeq" id="WP_147310134.1">
    <property type="nucleotide sequence ID" value="NZ_QRDZ01000003.1"/>
</dbReference>
<protein>
    <submittedName>
        <fullName evidence="2">DDE family transposase</fullName>
    </submittedName>
</protein>
<dbReference type="Proteomes" id="UP000256977">
    <property type="component" value="Unassembled WGS sequence"/>
</dbReference>
<reference evidence="2 3" key="1">
    <citation type="submission" date="2018-07" db="EMBL/GenBank/DDBJ databases">
        <title>Genomic Encyclopedia of Type Strains, Phase III (KMG-III): the genomes of soil and plant-associated and newly described type strains.</title>
        <authorList>
            <person name="Whitman W."/>
        </authorList>
    </citation>
    <scope>NUCLEOTIDE SEQUENCE [LARGE SCALE GENOMIC DNA]</scope>
    <source>
        <strain evidence="2 3">CECT 7287</strain>
    </source>
</reference>
<gene>
    <name evidence="2" type="ORF">DFP98_103450</name>
</gene>
<evidence type="ECO:0000259" key="1">
    <source>
        <dbReference type="Pfam" id="PF01609"/>
    </source>
</evidence>
<dbReference type="Pfam" id="PF01609">
    <property type="entry name" value="DDE_Tnp_1"/>
    <property type="match status" value="1"/>
</dbReference>
<proteinExistence type="predicted"/>
<dbReference type="GO" id="GO:0003677">
    <property type="term" value="F:DNA binding"/>
    <property type="evidence" value="ECO:0007669"/>
    <property type="project" value="InterPro"/>
</dbReference>
<dbReference type="GO" id="GO:0004803">
    <property type="term" value="F:transposase activity"/>
    <property type="evidence" value="ECO:0007669"/>
    <property type="project" value="InterPro"/>
</dbReference>
<dbReference type="GO" id="GO:0006313">
    <property type="term" value="P:DNA transposition"/>
    <property type="evidence" value="ECO:0007669"/>
    <property type="project" value="InterPro"/>
</dbReference>
<dbReference type="InterPro" id="IPR002559">
    <property type="entry name" value="Transposase_11"/>
</dbReference>
<feature type="domain" description="Transposase IS4-like" evidence="1">
    <location>
        <begin position="1"/>
        <end position="42"/>
    </location>
</feature>
<dbReference type="EMBL" id="QRDZ01000003">
    <property type="protein sequence ID" value="RED86595.1"/>
    <property type="molecule type" value="Genomic_DNA"/>
</dbReference>
<feature type="non-terminal residue" evidence="2">
    <location>
        <position position="1"/>
    </location>
</feature>
<evidence type="ECO:0000313" key="3">
    <source>
        <dbReference type="Proteomes" id="UP000256977"/>
    </source>
</evidence>
<evidence type="ECO:0000313" key="2">
    <source>
        <dbReference type="EMBL" id="RED86595.1"/>
    </source>
</evidence>
<dbReference type="InterPro" id="IPR012337">
    <property type="entry name" value="RNaseH-like_sf"/>
</dbReference>
<accession>A0A3D9KJI8</accession>
<dbReference type="SUPFAM" id="SSF53098">
    <property type="entry name" value="Ribonuclease H-like"/>
    <property type="match status" value="1"/>
</dbReference>
<keyword evidence="3" id="KW-1185">Reference proteome</keyword>
<dbReference type="AlphaFoldDB" id="A0A3D9KJI8"/>
<organism evidence="2 3">
    <name type="scientific">Cohnella phaseoli</name>
    <dbReference type="NCBI Taxonomy" id="456490"/>
    <lineage>
        <taxon>Bacteria</taxon>
        <taxon>Bacillati</taxon>
        <taxon>Bacillota</taxon>
        <taxon>Bacilli</taxon>
        <taxon>Bacillales</taxon>
        <taxon>Paenibacillaceae</taxon>
        <taxon>Cohnella</taxon>
    </lineage>
</organism>